<dbReference type="EMBL" id="JACIJI010000004">
    <property type="protein sequence ID" value="MBB5719384.1"/>
    <property type="molecule type" value="Genomic_DNA"/>
</dbReference>
<dbReference type="PANTHER" id="PTHR35561:SF1">
    <property type="entry name" value="RNA 2',3'-CYCLIC PHOSPHODIESTERASE"/>
    <property type="match status" value="1"/>
</dbReference>
<sequence length="180" mass="19944">MHRLFVGLRPPAAMRDLLMPLMAGIDHARWQSPEQLHITLRFIGEAERPLAEDIALALGNVRFPALDLALAGVGQFDSKGRPNAVWAGLAPHDAITQLHRKIDRALVRLGLEPERRAYLPHITLARLNRSAGPVDRFLAEASPLTSPPIRFTHFLLYESTLGSEGASYEAVARYPLEDSD</sequence>
<dbReference type="AlphaFoldDB" id="A0A840Z0X1"/>
<protein>
    <recommendedName>
        <fullName evidence="2">RNA 2',3'-cyclic phosphodiesterase</fullName>
        <shortName evidence="2">RNA 2',3'-CPDase</shortName>
        <ecNumber evidence="2">3.1.4.58</ecNumber>
    </recommendedName>
</protein>
<dbReference type="InterPro" id="IPR004175">
    <property type="entry name" value="RNA_CPDase"/>
</dbReference>
<comment type="similarity">
    <text evidence="2">Belongs to the 2H phosphoesterase superfamily. ThpR family.</text>
</comment>
<keyword evidence="1 2" id="KW-0378">Hydrolase</keyword>
<feature type="active site" description="Proton donor" evidence="2">
    <location>
        <position position="37"/>
    </location>
</feature>
<keyword evidence="4" id="KW-0436">Ligase</keyword>
<dbReference type="GO" id="GO:0016874">
    <property type="term" value="F:ligase activity"/>
    <property type="evidence" value="ECO:0007669"/>
    <property type="project" value="UniProtKB-KW"/>
</dbReference>
<proteinExistence type="inferred from homology"/>
<comment type="function">
    <text evidence="2">Hydrolyzes RNA 2',3'-cyclic phosphodiester to an RNA 2'-phosphomonoester.</text>
</comment>
<dbReference type="GO" id="GO:0008664">
    <property type="term" value="F:RNA 2',3'-cyclic 3'-phosphodiesterase activity"/>
    <property type="evidence" value="ECO:0007669"/>
    <property type="project" value="UniProtKB-EC"/>
</dbReference>
<dbReference type="RefSeq" id="WP_184004078.1">
    <property type="nucleotide sequence ID" value="NZ_BAABIF010000001.1"/>
</dbReference>
<dbReference type="GO" id="GO:0004113">
    <property type="term" value="F:2',3'-cyclic-nucleotide 3'-phosphodiesterase activity"/>
    <property type="evidence" value="ECO:0007669"/>
    <property type="project" value="InterPro"/>
</dbReference>
<dbReference type="InterPro" id="IPR014051">
    <property type="entry name" value="Phosphoesterase_HXTX"/>
</dbReference>
<dbReference type="HAMAP" id="MF_01940">
    <property type="entry name" value="RNA_CPDase"/>
    <property type="match status" value="1"/>
</dbReference>
<dbReference type="EC" id="3.1.4.58" evidence="2"/>
<accession>A0A840Z0X1</accession>
<evidence type="ECO:0000313" key="5">
    <source>
        <dbReference type="Proteomes" id="UP000554342"/>
    </source>
</evidence>
<feature type="domain" description="Phosphoesterase HXTX" evidence="3">
    <location>
        <begin position="10"/>
        <end position="86"/>
    </location>
</feature>
<gene>
    <name evidence="4" type="ORF">FHR23_002325</name>
</gene>
<feature type="short sequence motif" description="HXTX 1" evidence="2">
    <location>
        <begin position="37"/>
        <end position="40"/>
    </location>
</feature>
<comment type="caution">
    <text evidence="4">The sequence shown here is derived from an EMBL/GenBank/DDBJ whole genome shotgun (WGS) entry which is preliminary data.</text>
</comment>
<dbReference type="SUPFAM" id="SSF55144">
    <property type="entry name" value="LigT-like"/>
    <property type="match status" value="1"/>
</dbReference>
<dbReference type="PANTHER" id="PTHR35561">
    <property type="entry name" value="RNA 2',3'-CYCLIC PHOSPHODIESTERASE"/>
    <property type="match status" value="1"/>
</dbReference>
<dbReference type="Gene3D" id="3.90.1140.10">
    <property type="entry name" value="Cyclic phosphodiesterase"/>
    <property type="match status" value="1"/>
</dbReference>
<dbReference type="Pfam" id="PF02834">
    <property type="entry name" value="LigT_PEase"/>
    <property type="match status" value="2"/>
</dbReference>
<feature type="active site" description="Proton acceptor" evidence="2">
    <location>
        <position position="121"/>
    </location>
</feature>
<evidence type="ECO:0000256" key="2">
    <source>
        <dbReference type="HAMAP-Rule" id="MF_01940"/>
    </source>
</evidence>
<evidence type="ECO:0000256" key="1">
    <source>
        <dbReference type="ARBA" id="ARBA00022801"/>
    </source>
</evidence>
<dbReference type="Proteomes" id="UP000554342">
    <property type="component" value="Unassembled WGS sequence"/>
</dbReference>
<organism evidence="4 5">
    <name type="scientific">Stakelama sediminis</name>
    <dbReference type="NCBI Taxonomy" id="463200"/>
    <lineage>
        <taxon>Bacteria</taxon>
        <taxon>Pseudomonadati</taxon>
        <taxon>Pseudomonadota</taxon>
        <taxon>Alphaproteobacteria</taxon>
        <taxon>Sphingomonadales</taxon>
        <taxon>Sphingomonadaceae</taxon>
        <taxon>Stakelama</taxon>
    </lineage>
</organism>
<dbReference type="InterPro" id="IPR009097">
    <property type="entry name" value="Cyclic_Pdiesterase"/>
</dbReference>
<reference evidence="4 5" key="1">
    <citation type="submission" date="2020-08" db="EMBL/GenBank/DDBJ databases">
        <title>Genomic Encyclopedia of Type Strains, Phase IV (KMG-IV): sequencing the most valuable type-strain genomes for metagenomic binning, comparative biology and taxonomic classification.</title>
        <authorList>
            <person name="Goeker M."/>
        </authorList>
    </citation>
    <scope>NUCLEOTIDE SEQUENCE [LARGE SCALE GENOMIC DNA]</scope>
    <source>
        <strain evidence="4 5">DSM 27203</strain>
    </source>
</reference>
<comment type="catalytic activity">
    <reaction evidence="2">
        <text>a 3'-end 2',3'-cyclophospho-ribonucleotide-RNA + H2O = a 3'-end 2'-phospho-ribonucleotide-RNA + H(+)</text>
        <dbReference type="Rhea" id="RHEA:11828"/>
        <dbReference type="Rhea" id="RHEA-COMP:10464"/>
        <dbReference type="Rhea" id="RHEA-COMP:17353"/>
        <dbReference type="ChEBI" id="CHEBI:15377"/>
        <dbReference type="ChEBI" id="CHEBI:15378"/>
        <dbReference type="ChEBI" id="CHEBI:83064"/>
        <dbReference type="ChEBI" id="CHEBI:173113"/>
        <dbReference type="EC" id="3.1.4.58"/>
    </reaction>
</comment>
<feature type="domain" description="Phosphoesterase HXTX" evidence="3">
    <location>
        <begin position="93"/>
        <end position="165"/>
    </location>
</feature>
<feature type="short sequence motif" description="HXTX 2" evidence="2">
    <location>
        <begin position="121"/>
        <end position="124"/>
    </location>
</feature>
<evidence type="ECO:0000259" key="3">
    <source>
        <dbReference type="Pfam" id="PF02834"/>
    </source>
</evidence>
<evidence type="ECO:0000313" key="4">
    <source>
        <dbReference type="EMBL" id="MBB5719384.1"/>
    </source>
</evidence>
<name>A0A840Z0X1_9SPHN</name>
<dbReference type="NCBIfam" id="TIGR02258">
    <property type="entry name" value="2_5_ligase"/>
    <property type="match status" value="1"/>
</dbReference>
<keyword evidence="5" id="KW-1185">Reference proteome</keyword>